<feature type="transmembrane region" description="Helical" evidence="9">
    <location>
        <begin position="22"/>
        <end position="47"/>
    </location>
</feature>
<keyword evidence="12" id="KW-1185">Reference proteome</keyword>
<protein>
    <submittedName>
        <fullName evidence="11">Ectoine/hydroxyectoine ABC transporter permease subunit EhuD</fullName>
    </submittedName>
</protein>
<keyword evidence="4" id="KW-1003">Cell membrane</keyword>
<proteinExistence type="inferred from homology"/>
<sequence>MTQPAIFDWAFAWRILPQLCRALVVTVEATVLGMLLAAALGLALAMARRAPWRLLRLPATAAVEFLRSTPLLMQLYFLFYVLPVTGLQLSPLATGVLGLGLHYAAYCAEVYRAGIEAVPRGQWDAAVALNMGRWRTAVGVILPQAIPPVVPALGNYLVAMFKDTPLLSAITVVEVLQESKMIGSATFRYTEPLTLAGLLFLVLSLAAAALVRAAERRLGAAGGRR</sequence>
<evidence type="ECO:0000256" key="9">
    <source>
        <dbReference type="RuleBase" id="RU363032"/>
    </source>
</evidence>
<evidence type="ECO:0000256" key="6">
    <source>
        <dbReference type="ARBA" id="ARBA00022970"/>
    </source>
</evidence>
<dbReference type="InterPro" id="IPR014341">
    <property type="entry name" value="Ectoine_EhuD"/>
</dbReference>
<gene>
    <name evidence="11" type="primary">ehuD_2</name>
    <name evidence="11" type="ORF">GCM10023144_37990</name>
</gene>
<keyword evidence="8 9" id="KW-0472">Membrane</keyword>
<feature type="transmembrane region" description="Helical" evidence="9">
    <location>
        <begin position="75"/>
        <end position="93"/>
    </location>
</feature>
<keyword evidence="5 9" id="KW-0812">Transmembrane</keyword>
<dbReference type="SUPFAM" id="SSF161098">
    <property type="entry name" value="MetI-like"/>
    <property type="match status" value="1"/>
</dbReference>
<dbReference type="NCBIfam" id="TIGR01726">
    <property type="entry name" value="HEQRo_perm_3TM"/>
    <property type="match status" value="1"/>
</dbReference>
<reference evidence="12" key="1">
    <citation type="journal article" date="2019" name="Int. J. Syst. Evol. Microbiol.">
        <title>The Global Catalogue of Microorganisms (GCM) 10K type strain sequencing project: providing services to taxonomists for standard genome sequencing and annotation.</title>
        <authorList>
            <consortium name="The Broad Institute Genomics Platform"/>
            <consortium name="The Broad Institute Genome Sequencing Center for Infectious Disease"/>
            <person name="Wu L."/>
            <person name="Ma J."/>
        </authorList>
    </citation>
    <scope>NUCLEOTIDE SEQUENCE [LARGE SCALE GENOMIC DNA]</scope>
    <source>
        <strain evidence="12">JCM 17666</strain>
    </source>
</reference>
<dbReference type="EMBL" id="BAABFO010000022">
    <property type="protein sequence ID" value="GAA4339574.1"/>
    <property type="molecule type" value="Genomic_DNA"/>
</dbReference>
<dbReference type="Gene3D" id="1.10.3720.10">
    <property type="entry name" value="MetI-like"/>
    <property type="match status" value="1"/>
</dbReference>
<evidence type="ECO:0000256" key="4">
    <source>
        <dbReference type="ARBA" id="ARBA00022475"/>
    </source>
</evidence>
<dbReference type="Proteomes" id="UP001501671">
    <property type="component" value="Unassembled WGS sequence"/>
</dbReference>
<feature type="transmembrane region" description="Helical" evidence="9">
    <location>
        <begin position="193"/>
        <end position="214"/>
    </location>
</feature>
<keyword evidence="7 9" id="KW-1133">Transmembrane helix</keyword>
<dbReference type="PROSITE" id="PS50928">
    <property type="entry name" value="ABC_TM1"/>
    <property type="match status" value="1"/>
</dbReference>
<name>A0ABP8HHZ2_9BURK</name>
<comment type="subcellular location">
    <subcellularLocation>
        <location evidence="1">Cell inner membrane</location>
        <topology evidence="1">Multi-pass membrane protein</topology>
    </subcellularLocation>
    <subcellularLocation>
        <location evidence="9">Cell membrane</location>
        <topology evidence="9">Multi-pass membrane protein</topology>
    </subcellularLocation>
</comment>
<evidence type="ECO:0000256" key="7">
    <source>
        <dbReference type="ARBA" id="ARBA00022989"/>
    </source>
</evidence>
<dbReference type="InterPro" id="IPR000515">
    <property type="entry name" value="MetI-like"/>
</dbReference>
<dbReference type="InterPro" id="IPR010065">
    <property type="entry name" value="AA_ABC_transptr_permease_3TM"/>
</dbReference>
<keyword evidence="6" id="KW-0029">Amino-acid transport</keyword>
<feature type="domain" description="ABC transmembrane type-1" evidence="10">
    <location>
        <begin position="19"/>
        <end position="211"/>
    </location>
</feature>
<comment type="similarity">
    <text evidence="2">Belongs to the binding-protein-dependent transport system permease family. HisMQ subfamily.</text>
</comment>
<accession>A0ABP8HHZ2</accession>
<evidence type="ECO:0000256" key="5">
    <source>
        <dbReference type="ARBA" id="ARBA00022692"/>
    </source>
</evidence>
<evidence type="ECO:0000256" key="3">
    <source>
        <dbReference type="ARBA" id="ARBA00022448"/>
    </source>
</evidence>
<evidence type="ECO:0000256" key="1">
    <source>
        <dbReference type="ARBA" id="ARBA00004429"/>
    </source>
</evidence>
<evidence type="ECO:0000313" key="11">
    <source>
        <dbReference type="EMBL" id="GAA4339574.1"/>
    </source>
</evidence>
<comment type="caution">
    <text evidence="11">The sequence shown here is derived from an EMBL/GenBank/DDBJ whole genome shotgun (WGS) entry which is preliminary data.</text>
</comment>
<evidence type="ECO:0000256" key="8">
    <source>
        <dbReference type="ARBA" id="ARBA00023136"/>
    </source>
</evidence>
<dbReference type="PANTHER" id="PTHR30614">
    <property type="entry name" value="MEMBRANE COMPONENT OF AMINO ACID ABC TRANSPORTER"/>
    <property type="match status" value="1"/>
</dbReference>
<dbReference type="InterPro" id="IPR035906">
    <property type="entry name" value="MetI-like_sf"/>
</dbReference>
<dbReference type="InterPro" id="IPR043429">
    <property type="entry name" value="ArtM/GltK/GlnP/TcyL/YhdX-like"/>
</dbReference>
<evidence type="ECO:0000313" key="12">
    <source>
        <dbReference type="Proteomes" id="UP001501671"/>
    </source>
</evidence>
<dbReference type="CDD" id="cd06261">
    <property type="entry name" value="TM_PBP2"/>
    <property type="match status" value="1"/>
</dbReference>
<dbReference type="NCBIfam" id="TIGR03003">
    <property type="entry name" value="ectoine_ehuD"/>
    <property type="match status" value="1"/>
</dbReference>
<keyword evidence="3 9" id="KW-0813">Transport</keyword>
<dbReference type="PANTHER" id="PTHR30614:SF0">
    <property type="entry name" value="L-CYSTINE TRANSPORT SYSTEM PERMEASE PROTEIN TCYL"/>
    <property type="match status" value="1"/>
</dbReference>
<organism evidence="11 12">
    <name type="scientific">Pigmentiphaga soli</name>
    <dbReference type="NCBI Taxonomy" id="1007095"/>
    <lineage>
        <taxon>Bacteria</taxon>
        <taxon>Pseudomonadati</taxon>
        <taxon>Pseudomonadota</taxon>
        <taxon>Betaproteobacteria</taxon>
        <taxon>Burkholderiales</taxon>
        <taxon>Alcaligenaceae</taxon>
        <taxon>Pigmentiphaga</taxon>
    </lineage>
</organism>
<dbReference type="Pfam" id="PF00528">
    <property type="entry name" value="BPD_transp_1"/>
    <property type="match status" value="1"/>
</dbReference>
<evidence type="ECO:0000256" key="2">
    <source>
        <dbReference type="ARBA" id="ARBA00010072"/>
    </source>
</evidence>
<dbReference type="RefSeq" id="WP_345251460.1">
    <property type="nucleotide sequence ID" value="NZ_BAABFO010000022.1"/>
</dbReference>
<evidence type="ECO:0000259" key="10">
    <source>
        <dbReference type="PROSITE" id="PS50928"/>
    </source>
</evidence>